<dbReference type="EMBL" id="DUZY01000002">
    <property type="protein sequence ID" value="DAD26293.1"/>
    <property type="molecule type" value="Genomic_DNA"/>
</dbReference>
<keyword evidence="1" id="KW-1133">Transmembrane helix</keyword>
<accession>A0A822Y2U3</accession>
<keyword evidence="3" id="KW-1185">Reference proteome</keyword>
<protein>
    <submittedName>
        <fullName evidence="2">Uncharacterized protein</fullName>
    </submittedName>
</protein>
<keyword evidence="1" id="KW-0472">Membrane</keyword>
<evidence type="ECO:0000313" key="3">
    <source>
        <dbReference type="Proteomes" id="UP000607653"/>
    </source>
</evidence>
<sequence>MNLNGRFLDWCIIKLLFHLLYGAIGCCVITPVSLNNSLGLYWFIPFETLSKFGGFRHTLLIKFQISVADKKRKTNTKLFHVLK</sequence>
<feature type="transmembrane region" description="Helical" evidence="1">
    <location>
        <begin position="12"/>
        <end position="34"/>
    </location>
</feature>
<dbReference type="PROSITE" id="PS51257">
    <property type="entry name" value="PROKAR_LIPOPROTEIN"/>
    <property type="match status" value="1"/>
</dbReference>
<reference evidence="2 3" key="1">
    <citation type="journal article" date="2020" name="Mol. Biol. Evol.">
        <title>Distinct Expression and Methylation Patterns for Genes with Different Fates following a Single Whole-Genome Duplication in Flowering Plants.</title>
        <authorList>
            <person name="Shi T."/>
            <person name="Rahmani R.S."/>
            <person name="Gugger P.F."/>
            <person name="Wang M."/>
            <person name="Li H."/>
            <person name="Zhang Y."/>
            <person name="Li Z."/>
            <person name="Wang Q."/>
            <person name="Van de Peer Y."/>
            <person name="Marchal K."/>
            <person name="Chen J."/>
        </authorList>
    </citation>
    <scope>NUCLEOTIDE SEQUENCE [LARGE SCALE GENOMIC DNA]</scope>
    <source>
        <tissue evidence="2">Leaf</tissue>
    </source>
</reference>
<gene>
    <name evidence="2" type="ORF">HUJ06_027761</name>
</gene>
<evidence type="ECO:0000313" key="2">
    <source>
        <dbReference type="EMBL" id="DAD26293.1"/>
    </source>
</evidence>
<organism evidence="2 3">
    <name type="scientific">Nelumbo nucifera</name>
    <name type="common">Sacred lotus</name>
    <dbReference type="NCBI Taxonomy" id="4432"/>
    <lineage>
        <taxon>Eukaryota</taxon>
        <taxon>Viridiplantae</taxon>
        <taxon>Streptophyta</taxon>
        <taxon>Embryophyta</taxon>
        <taxon>Tracheophyta</taxon>
        <taxon>Spermatophyta</taxon>
        <taxon>Magnoliopsida</taxon>
        <taxon>Proteales</taxon>
        <taxon>Nelumbonaceae</taxon>
        <taxon>Nelumbo</taxon>
    </lineage>
</organism>
<dbReference type="Proteomes" id="UP000607653">
    <property type="component" value="Unassembled WGS sequence"/>
</dbReference>
<name>A0A822Y2U3_NELNU</name>
<keyword evidence="1" id="KW-0812">Transmembrane</keyword>
<dbReference type="AlphaFoldDB" id="A0A822Y2U3"/>
<evidence type="ECO:0000256" key="1">
    <source>
        <dbReference type="SAM" id="Phobius"/>
    </source>
</evidence>
<comment type="caution">
    <text evidence="2">The sequence shown here is derived from an EMBL/GenBank/DDBJ whole genome shotgun (WGS) entry which is preliminary data.</text>
</comment>
<proteinExistence type="predicted"/>